<comment type="caution">
    <text evidence="6">The sequence shown here is derived from an EMBL/GenBank/DDBJ whole genome shotgun (WGS) entry which is preliminary data.</text>
</comment>
<sequence length="427" mass="47703">MPIRHAIVHLIDKKPDGNPATLHARQSELGDSQAMENLMADLNESYNAKPNKAWGLFQGESGAYPFSGWLNEYLDNGKDFVAFSVQAVEHLKLLMEESNLSTGGHVLFCHYQQGMTDYLAIALLQHSEGVVVTESLDVTPSRHLDLGQLHMAARINISEWRNNKASKQYISFIKGKGGRKALDYFRDFIGCTEGVDGPSETRTLLKAFSDFVESEDLPEEQAREKTDVLVGYATSQAKLGEPMALDALSELMDDQAPRAFYDYIRNKDYGLSPEIPADKKTINQFRRFTARTEGLSLTFEAHLLGSKIEFDEGRDMLIIRGLPEKLRSELRTASPSSAGQSKQVSSVPAPALRDSAYVEPADAREIKDDPLYDEAERFVRETRRPSISAVQRKLKIGYNRAARFLEAMEQFGVVTPMNTDGSREVLG</sequence>
<dbReference type="InterPro" id="IPR007358">
    <property type="entry name" value="Nucleoid_associated_NdpA"/>
</dbReference>
<dbReference type="InterPro" id="IPR036390">
    <property type="entry name" value="WH_DNA-bd_sf"/>
</dbReference>
<evidence type="ECO:0000256" key="3">
    <source>
        <dbReference type="ARBA" id="ARBA00022490"/>
    </source>
</evidence>
<dbReference type="Pfam" id="PF04245">
    <property type="entry name" value="NA37"/>
    <property type="match status" value="1"/>
</dbReference>
<comment type="subcellular location">
    <subcellularLocation>
        <location evidence="1">Cytoplasm</location>
        <location evidence="1">Nucleoid</location>
    </subcellularLocation>
</comment>
<organism evidence="6 7">
    <name type="scientific">Pseudomonas aeruginosa</name>
    <dbReference type="NCBI Taxonomy" id="287"/>
    <lineage>
        <taxon>Bacteria</taxon>
        <taxon>Pseudomonadati</taxon>
        <taxon>Pseudomonadota</taxon>
        <taxon>Gammaproteobacteria</taxon>
        <taxon>Pseudomonadales</taxon>
        <taxon>Pseudomonadaceae</taxon>
        <taxon>Pseudomonas</taxon>
    </lineage>
</organism>
<name>A0A9P1W0J8_PSEAI</name>
<proteinExistence type="inferred from homology"/>
<dbReference type="Pfam" id="PF09397">
    <property type="entry name" value="FtsK_gamma"/>
    <property type="match status" value="1"/>
</dbReference>
<comment type="similarity">
    <text evidence="2">Belongs to the YejK family.</text>
</comment>
<evidence type="ECO:0000256" key="2">
    <source>
        <dbReference type="ARBA" id="ARBA00009035"/>
    </source>
</evidence>
<keyword evidence="3" id="KW-0963">Cytoplasm</keyword>
<dbReference type="SMART" id="SM00843">
    <property type="entry name" value="Ftsk_gamma"/>
    <property type="match status" value="1"/>
</dbReference>
<evidence type="ECO:0000313" key="6">
    <source>
        <dbReference type="EMBL" id="CRP82939.1"/>
    </source>
</evidence>
<dbReference type="PANTHER" id="PTHR38772:SF1">
    <property type="entry name" value="NUCLEOID-ASSOCIATED PROTEIN YEJK"/>
    <property type="match status" value="1"/>
</dbReference>
<dbReference type="GO" id="GO:0003727">
    <property type="term" value="F:single-stranded RNA binding"/>
    <property type="evidence" value="ECO:0007669"/>
    <property type="project" value="TreeGrafter"/>
</dbReference>
<evidence type="ECO:0000313" key="7">
    <source>
        <dbReference type="Proteomes" id="UP000045039"/>
    </source>
</evidence>
<dbReference type="GO" id="GO:0003690">
    <property type="term" value="F:double-stranded DNA binding"/>
    <property type="evidence" value="ECO:0007669"/>
    <property type="project" value="TreeGrafter"/>
</dbReference>
<evidence type="ECO:0000256" key="4">
    <source>
        <dbReference type="SAM" id="MobiDB-lite"/>
    </source>
</evidence>
<dbReference type="GO" id="GO:0043590">
    <property type="term" value="C:bacterial nucleoid"/>
    <property type="evidence" value="ECO:0007669"/>
    <property type="project" value="TreeGrafter"/>
</dbReference>
<dbReference type="Gene3D" id="1.10.10.10">
    <property type="entry name" value="Winged helix-like DNA-binding domain superfamily/Winged helix DNA-binding domain"/>
    <property type="match status" value="1"/>
</dbReference>
<dbReference type="Proteomes" id="UP000045039">
    <property type="component" value="Unassembled WGS sequence"/>
</dbReference>
<dbReference type="NCBIfam" id="NF001557">
    <property type="entry name" value="PRK00378.1"/>
    <property type="match status" value="1"/>
</dbReference>
<evidence type="ECO:0000256" key="1">
    <source>
        <dbReference type="ARBA" id="ARBA00004453"/>
    </source>
</evidence>
<gene>
    <name evidence="6" type="primary">yejK_2</name>
    <name evidence="6" type="ORF">PAERUG_P19_London_7_VIM_2_05_10_05706</name>
</gene>
<dbReference type="SUPFAM" id="SSF46785">
    <property type="entry name" value="Winged helix' DNA-binding domain"/>
    <property type="match status" value="1"/>
</dbReference>
<dbReference type="AlphaFoldDB" id="A0A9P1W0J8"/>
<dbReference type="PANTHER" id="PTHR38772">
    <property type="match status" value="1"/>
</dbReference>
<dbReference type="InterPro" id="IPR018541">
    <property type="entry name" value="Ftsk_gamma"/>
</dbReference>
<evidence type="ECO:0000259" key="5">
    <source>
        <dbReference type="SMART" id="SM00843"/>
    </source>
</evidence>
<dbReference type="EMBL" id="CVVU01000245">
    <property type="protein sequence ID" value="CRP82939.1"/>
    <property type="molecule type" value="Genomic_DNA"/>
</dbReference>
<accession>A0A9P1W0J8</accession>
<reference evidence="7" key="1">
    <citation type="submission" date="2015-06" db="EMBL/GenBank/DDBJ databases">
        <authorList>
            <person name="Radhakrishnan Rajesh"/>
            <person name="Underwood Anthony"/>
            <person name="Al-Shahib Ali"/>
        </authorList>
    </citation>
    <scope>NUCLEOTIDE SEQUENCE [LARGE SCALE GENOMIC DNA]</scope>
    <source>
        <strain evidence="7">P19_London_7_VIM_2_05_10</strain>
    </source>
</reference>
<feature type="region of interest" description="Disordered" evidence="4">
    <location>
        <begin position="330"/>
        <end position="351"/>
    </location>
</feature>
<feature type="domain" description="FtsK gamma" evidence="5">
    <location>
        <begin position="365"/>
        <end position="427"/>
    </location>
</feature>
<feature type="compositionally biased region" description="Polar residues" evidence="4">
    <location>
        <begin position="331"/>
        <end position="346"/>
    </location>
</feature>
<dbReference type="InterPro" id="IPR036388">
    <property type="entry name" value="WH-like_DNA-bd_sf"/>
</dbReference>
<protein>
    <submittedName>
        <fullName evidence="6">Nucleoid-associated protein YejK</fullName>
    </submittedName>
</protein>